<feature type="region of interest" description="Disordered" evidence="1">
    <location>
        <begin position="1"/>
        <end position="29"/>
    </location>
</feature>
<proteinExistence type="predicted"/>
<dbReference type="AlphaFoldDB" id="A0A5C5WT33"/>
<organism evidence="3 4">
    <name type="scientific">Rubripirellula amarantea</name>
    <dbReference type="NCBI Taxonomy" id="2527999"/>
    <lineage>
        <taxon>Bacteria</taxon>
        <taxon>Pseudomonadati</taxon>
        <taxon>Planctomycetota</taxon>
        <taxon>Planctomycetia</taxon>
        <taxon>Pirellulales</taxon>
        <taxon>Pirellulaceae</taxon>
        <taxon>Rubripirellula</taxon>
    </lineage>
</organism>
<dbReference type="EMBL" id="SJPI01000001">
    <property type="protein sequence ID" value="TWT53650.1"/>
    <property type="molecule type" value="Genomic_DNA"/>
</dbReference>
<keyword evidence="2" id="KW-1133">Transmembrane helix</keyword>
<sequence>MPSVWAQDVGDQGIGAQGVADPSSESPPPVASISFVQSKFENVREGYQALQWNEIDGAARYEVINAEGVSYYDGAQAEAFISGLPDGRHVFDVQAFSDDDVLMGASQSPAVIDVEHWSMTQAWVSFGVGLAVFISLIGTIAWGSLRSLRVGEPRSVSQSEPNS</sequence>
<reference evidence="3 4" key="1">
    <citation type="submission" date="2019-02" db="EMBL/GenBank/DDBJ databases">
        <title>Deep-cultivation of Planctomycetes and their phenomic and genomic characterization uncovers novel biology.</title>
        <authorList>
            <person name="Wiegand S."/>
            <person name="Jogler M."/>
            <person name="Boedeker C."/>
            <person name="Pinto D."/>
            <person name="Vollmers J."/>
            <person name="Rivas-Marin E."/>
            <person name="Kohn T."/>
            <person name="Peeters S.H."/>
            <person name="Heuer A."/>
            <person name="Rast P."/>
            <person name="Oberbeckmann S."/>
            <person name="Bunk B."/>
            <person name="Jeske O."/>
            <person name="Meyerdierks A."/>
            <person name="Storesund J.E."/>
            <person name="Kallscheuer N."/>
            <person name="Luecker S."/>
            <person name="Lage O.M."/>
            <person name="Pohl T."/>
            <person name="Merkel B.J."/>
            <person name="Hornburger P."/>
            <person name="Mueller R.-W."/>
            <person name="Bruemmer F."/>
            <person name="Labrenz M."/>
            <person name="Spormann A.M."/>
            <person name="Op Den Camp H."/>
            <person name="Overmann J."/>
            <person name="Amann R."/>
            <person name="Jetten M.S.M."/>
            <person name="Mascher T."/>
            <person name="Medema M.H."/>
            <person name="Devos D.P."/>
            <person name="Kaster A.-K."/>
            <person name="Ovreas L."/>
            <person name="Rohde M."/>
            <person name="Galperin M.Y."/>
            <person name="Jogler C."/>
        </authorList>
    </citation>
    <scope>NUCLEOTIDE SEQUENCE [LARGE SCALE GENOMIC DNA]</scope>
    <source>
        <strain evidence="3 4">Pla22</strain>
    </source>
</reference>
<gene>
    <name evidence="3" type="ORF">Pla22_12800</name>
</gene>
<protein>
    <submittedName>
        <fullName evidence="3">Uncharacterized protein</fullName>
    </submittedName>
</protein>
<evidence type="ECO:0000256" key="1">
    <source>
        <dbReference type="SAM" id="MobiDB-lite"/>
    </source>
</evidence>
<name>A0A5C5WT33_9BACT</name>
<comment type="caution">
    <text evidence="3">The sequence shown here is derived from an EMBL/GenBank/DDBJ whole genome shotgun (WGS) entry which is preliminary data.</text>
</comment>
<evidence type="ECO:0000256" key="2">
    <source>
        <dbReference type="SAM" id="Phobius"/>
    </source>
</evidence>
<evidence type="ECO:0000313" key="4">
    <source>
        <dbReference type="Proteomes" id="UP000316598"/>
    </source>
</evidence>
<dbReference type="Proteomes" id="UP000316598">
    <property type="component" value="Unassembled WGS sequence"/>
</dbReference>
<feature type="transmembrane region" description="Helical" evidence="2">
    <location>
        <begin position="123"/>
        <end position="145"/>
    </location>
</feature>
<evidence type="ECO:0000313" key="3">
    <source>
        <dbReference type="EMBL" id="TWT53650.1"/>
    </source>
</evidence>
<accession>A0A5C5WT33</accession>
<keyword evidence="4" id="KW-1185">Reference proteome</keyword>
<keyword evidence="2" id="KW-0812">Transmembrane</keyword>
<keyword evidence="2" id="KW-0472">Membrane</keyword>